<reference evidence="8 9" key="1">
    <citation type="journal article" date="2013" name="PLoS ONE">
        <title>Identification and characterization of three novel lipases belonging to families II and V from Anaerovibrio lipolyticus 5ST.</title>
        <authorList>
            <person name="Prive F."/>
            <person name="Kaderbhai N.N."/>
            <person name="Girdwood S."/>
            <person name="Worgan H.J."/>
            <person name="Pinloche E."/>
            <person name="Scollan N.D."/>
            <person name="Huws S.A."/>
            <person name="Newbold C.J."/>
        </authorList>
    </citation>
    <scope>NUCLEOTIDE SEQUENCE [LARGE SCALE GENOMIC DNA]</scope>
    <source>
        <strain evidence="8 9">5S</strain>
    </source>
</reference>
<dbReference type="InterPro" id="IPR020622">
    <property type="entry name" value="Ala_racemase_pyridoxalP-BS"/>
</dbReference>
<evidence type="ECO:0000259" key="7">
    <source>
        <dbReference type="SMART" id="SM01005"/>
    </source>
</evidence>
<dbReference type="RefSeq" id="WP_039212374.1">
    <property type="nucleotide sequence ID" value="NZ_JSCE01000264.1"/>
</dbReference>
<name>A0A0B2JHQ2_9FIRM</name>
<dbReference type="Gene3D" id="3.20.20.10">
    <property type="entry name" value="Alanine racemase"/>
    <property type="match status" value="1"/>
</dbReference>
<comment type="cofactor">
    <cofactor evidence="1 4 5">
        <name>pyridoxal 5'-phosphate</name>
        <dbReference type="ChEBI" id="CHEBI:597326"/>
    </cofactor>
</comment>
<accession>A0A0B2JHQ2</accession>
<dbReference type="PANTHER" id="PTHR30511:SF0">
    <property type="entry name" value="ALANINE RACEMASE, CATABOLIC-RELATED"/>
    <property type="match status" value="1"/>
</dbReference>
<keyword evidence="9" id="KW-1185">Reference proteome</keyword>
<feature type="active site" description="Proton acceptor; specific for D-alanine" evidence="4">
    <location>
        <position position="37"/>
    </location>
</feature>
<feature type="domain" description="Alanine racemase C-terminal" evidence="7">
    <location>
        <begin position="243"/>
        <end position="368"/>
    </location>
</feature>
<dbReference type="SUPFAM" id="SSF51419">
    <property type="entry name" value="PLP-binding barrel"/>
    <property type="match status" value="1"/>
</dbReference>
<organism evidence="8 9">
    <name type="scientific">Anaerovibrio lipolyticus</name>
    <dbReference type="NCBI Taxonomy" id="82374"/>
    <lineage>
        <taxon>Bacteria</taxon>
        <taxon>Bacillati</taxon>
        <taxon>Bacillota</taxon>
        <taxon>Negativicutes</taxon>
        <taxon>Selenomonadales</taxon>
        <taxon>Selenomonadaceae</taxon>
        <taxon>Anaerovibrio</taxon>
    </lineage>
</organism>
<dbReference type="Gene3D" id="2.40.37.10">
    <property type="entry name" value="Lyase, Ornithine Decarboxylase, Chain A, domain 1"/>
    <property type="match status" value="1"/>
</dbReference>
<feature type="modified residue" description="N6-(pyridoxal phosphate)lysine" evidence="4 5">
    <location>
        <position position="37"/>
    </location>
</feature>
<evidence type="ECO:0000256" key="4">
    <source>
        <dbReference type="HAMAP-Rule" id="MF_01201"/>
    </source>
</evidence>
<feature type="binding site" evidence="4 6">
    <location>
        <position position="312"/>
    </location>
    <ligand>
        <name>substrate</name>
    </ligand>
</feature>
<sequence length="369" mass="40380">MPMRAVWAEVDLNALESNIKNIKSCINGNTKWCAVVKADAYGHGALAVARKCVEMGASYLAVAVLSEAVALRKAGFTTPIIILGASPIDTSGMLVDYDITQAVFEFEQAEAISRQAVLRNKTAKIHLKIDTGMHRIGIKPDEAGEMAKKIADLPGIKLEGMFSHFALADDEDKTYSYKQLDSFKRAIEQVEAAGINIELKHIANSAALLEMPETHFDMVRAGIILYGLWPSEEVNRSIELKPLMKLCAKVAFLKELEVGDSVSYGCTWIAERKSLIGTLPIGYADGYTRMLSGKAEIDYNGRRAPIAGRICMDQCMVDFTGIKGIKEGDTVVLYGSDALAMDEVASWLGTINYELPCMLSPRVPRVYKG</sequence>
<dbReference type="InterPro" id="IPR011079">
    <property type="entry name" value="Ala_racemase_C"/>
</dbReference>
<dbReference type="PRINTS" id="PR00992">
    <property type="entry name" value="ALARACEMASE"/>
</dbReference>
<comment type="similarity">
    <text evidence="4">Belongs to the alanine racemase family.</text>
</comment>
<dbReference type="FunFam" id="3.20.20.10:FF:000002">
    <property type="entry name" value="Alanine racemase"/>
    <property type="match status" value="1"/>
</dbReference>
<dbReference type="UniPathway" id="UPA00042">
    <property type="reaction ID" value="UER00497"/>
</dbReference>
<dbReference type="Pfam" id="PF01168">
    <property type="entry name" value="Ala_racemase_N"/>
    <property type="match status" value="1"/>
</dbReference>
<evidence type="ECO:0000256" key="6">
    <source>
        <dbReference type="PIRSR" id="PIRSR600821-52"/>
    </source>
</evidence>
<dbReference type="InterPro" id="IPR001608">
    <property type="entry name" value="Ala_racemase_N"/>
</dbReference>
<dbReference type="GO" id="GO:0005829">
    <property type="term" value="C:cytosol"/>
    <property type="evidence" value="ECO:0007669"/>
    <property type="project" value="TreeGrafter"/>
</dbReference>
<dbReference type="GO" id="GO:0008784">
    <property type="term" value="F:alanine racemase activity"/>
    <property type="evidence" value="ECO:0007669"/>
    <property type="project" value="UniProtKB-UniRule"/>
</dbReference>
<dbReference type="Pfam" id="PF00842">
    <property type="entry name" value="Ala_racemase_C"/>
    <property type="match status" value="1"/>
</dbReference>
<dbReference type="GO" id="GO:0009252">
    <property type="term" value="P:peptidoglycan biosynthetic process"/>
    <property type="evidence" value="ECO:0007669"/>
    <property type="project" value="TreeGrafter"/>
</dbReference>
<dbReference type="eggNOG" id="COG0787">
    <property type="taxonomic scope" value="Bacteria"/>
</dbReference>
<dbReference type="STRING" id="82374.NZ47_13965"/>
<comment type="caution">
    <text evidence="8">The sequence shown here is derived from an EMBL/GenBank/DDBJ whole genome shotgun (WGS) entry which is preliminary data.</text>
</comment>
<keyword evidence="3 4" id="KW-0413">Isomerase</keyword>
<comment type="function">
    <text evidence="4">Catalyzes the interconversion of L-alanine and D-alanine. May also act on other amino acids.</text>
</comment>
<dbReference type="SMART" id="SM01005">
    <property type="entry name" value="Ala_racemase_C"/>
    <property type="match status" value="1"/>
</dbReference>
<dbReference type="PROSITE" id="PS00395">
    <property type="entry name" value="ALANINE_RACEMASE"/>
    <property type="match status" value="1"/>
</dbReference>
<comment type="catalytic activity">
    <reaction evidence="4">
        <text>L-alanine = D-alanine</text>
        <dbReference type="Rhea" id="RHEA:20249"/>
        <dbReference type="ChEBI" id="CHEBI:57416"/>
        <dbReference type="ChEBI" id="CHEBI:57972"/>
        <dbReference type="EC" id="5.1.1.1"/>
    </reaction>
</comment>
<dbReference type="NCBIfam" id="TIGR00492">
    <property type="entry name" value="alr"/>
    <property type="match status" value="1"/>
</dbReference>
<feature type="active site" description="Proton acceptor; specific for L-alanine" evidence="4">
    <location>
        <position position="264"/>
    </location>
</feature>
<dbReference type="GO" id="GO:0030632">
    <property type="term" value="P:D-alanine biosynthetic process"/>
    <property type="evidence" value="ECO:0007669"/>
    <property type="project" value="UniProtKB-UniRule"/>
</dbReference>
<evidence type="ECO:0000256" key="5">
    <source>
        <dbReference type="PIRSR" id="PIRSR600821-50"/>
    </source>
</evidence>
<evidence type="ECO:0000256" key="3">
    <source>
        <dbReference type="ARBA" id="ARBA00023235"/>
    </source>
</evidence>
<keyword evidence="2 4" id="KW-0663">Pyridoxal phosphate</keyword>
<evidence type="ECO:0000313" key="8">
    <source>
        <dbReference type="EMBL" id="KHM45382.1"/>
    </source>
</evidence>
<dbReference type="AlphaFoldDB" id="A0A0B2JHQ2"/>
<dbReference type="Proteomes" id="UP000030993">
    <property type="component" value="Unassembled WGS sequence"/>
</dbReference>
<evidence type="ECO:0000313" key="9">
    <source>
        <dbReference type="Proteomes" id="UP000030993"/>
    </source>
</evidence>
<dbReference type="CDD" id="cd00430">
    <property type="entry name" value="PLPDE_III_AR"/>
    <property type="match status" value="1"/>
</dbReference>
<dbReference type="SUPFAM" id="SSF50621">
    <property type="entry name" value="Alanine racemase C-terminal domain-like"/>
    <property type="match status" value="1"/>
</dbReference>
<dbReference type="GO" id="GO:0030170">
    <property type="term" value="F:pyridoxal phosphate binding"/>
    <property type="evidence" value="ECO:0007669"/>
    <property type="project" value="UniProtKB-UniRule"/>
</dbReference>
<dbReference type="InterPro" id="IPR009006">
    <property type="entry name" value="Ala_racemase/Decarboxylase_C"/>
</dbReference>
<comment type="pathway">
    <text evidence="4">Amino-acid biosynthesis; D-alanine biosynthesis; D-alanine from L-alanine: step 1/1.</text>
</comment>
<dbReference type="InterPro" id="IPR029066">
    <property type="entry name" value="PLP-binding_barrel"/>
</dbReference>
<proteinExistence type="inferred from homology"/>
<dbReference type="HAMAP" id="MF_01201">
    <property type="entry name" value="Ala_racemase"/>
    <property type="match status" value="1"/>
</dbReference>
<gene>
    <name evidence="8" type="ORF">NZ47_13965</name>
</gene>
<dbReference type="EMBL" id="JSCE01000264">
    <property type="protein sequence ID" value="KHM45382.1"/>
    <property type="molecule type" value="Genomic_DNA"/>
</dbReference>
<dbReference type="PANTHER" id="PTHR30511">
    <property type="entry name" value="ALANINE RACEMASE"/>
    <property type="match status" value="1"/>
</dbReference>
<protein>
    <recommendedName>
        <fullName evidence="4">Alanine racemase</fullName>
        <ecNumber evidence="4">5.1.1.1</ecNumber>
    </recommendedName>
</protein>
<evidence type="ECO:0000256" key="2">
    <source>
        <dbReference type="ARBA" id="ARBA00022898"/>
    </source>
</evidence>
<feature type="binding site" evidence="4 6">
    <location>
        <position position="135"/>
    </location>
    <ligand>
        <name>substrate</name>
    </ligand>
</feature>
<evidence type="ECO:0000256" key="1">
    <source>
        <dbReference type="ARBA" id="ARBA00001933"/>
    </source>
</evidence>
<dbReference type="InterPro" id="IPR000821">
    <property type="entry name" value="Ala_racemase"/>
</dbReference>
<dbReference type="EC" id="5.1.1.1" evidence="4"/>